<protein>
    <submittedName>
        <fullName evidence="2">Uncharacterized protein</fullName>
    </submittedName>
</protein>
<gene>
    <name evidence="2" type="ORF">KGM_212952</name>
</gene>
<dbReference type="OrthoDB" id="7311286at2759"/>
<accession>A0A212F843</accession>
<dbReference type="EMBL" id="AGBW02009805">
    <property type="protein sequence ID" value="OWR49888.1"/>
    <property type="molecule type" value="Genomic_DNA"/>
</dbReference>
<keyword evidence="3" id="KW-1185">Reference proteome</keyword>
<feature type="region of interest" description="Disordered" evidence="1">
    <location>
        <begin position="1"/>
        <end position="44"/>
    </location>
</feature>
<sequence>MKKKMENSKCKSRKIRKIQMKYPAPYSQSWSTTEPVKKHGKMQKSTSFQGNQCCRLRPKPLKEGCNPFAPHLKYGLFPRKVTRVTNNEMLKRQPEVGHMNTNKKRMTRDTKKMKEGQPSPQLVIRSIDKLSRRLSSSGINHIDIQPRNVMDKKKRHDNYIYKKNQAFY</sequence>
<evidence type="ECO:0000313" key="2">
    <source>
        <dbReference type="EMBL" id="OWR49888.1"/>
    </source>
</evidence>
<name>A0A212F843_DANPL</name>
<dbReference type="Proteomes" id="UP000007151">
    <property type="component" value="Unassembled WGS sequence"/>
</dbReference>
<organism evidence="2 3">
    <name type="scientific">Danaus plexippus plexippus</name>
    <dbReference type="NCBI Taxonomy" id="278856"/>
    <lineage>
        <taxon>Eukaryota</taxon>
        <taxon>Metazoa</taxon>
        <taxon>Ecdysozoa</taxon>
        <taxon>Arthropoda</taxon>
        <taxon>Hexapoda</taxon>
        <taxon>Insecta</taxon>
        <taxon>Pterygota</taxon>
        <taxon>Neoptera</taxon>
        <taxon>Endopterygota</taxon>
        <taxon>Lepidoptera</taxon>
        <taxon>Glossata</taxon>
        <taxon>Ditrysia</taxon>
        <taxon>Papilionoidea</taxon>
        <taxon>Nymphalidae</taxon>
        <taxon>Danainae</taxon>
        <taxon>Danaini</taxon>
        <taxon>Danaina</taxon>
        <taxon>Danaus</taxon>
        <taxon>Danaus</taxon>
    </lineage>
</organism>
<evidence type="ECO:0000313" key="3">
    <source>
        <dbReference type="Proteomes" id="UP000007151"/>
    </source>
</evidence>
<evidence type="ECO:0000256" key="1">
    <source>
        <dbReference type="SAM" id="MobiDB-lite"/>
    </source>
</evidence>
<comment type="caution">
    <text evidence="2">The sequence shown here is derived from an EMBL/GenBank/DDBJ whole genome shotgun (WGS) entry which is preliminary data.</text>
</comment>
<proteinExistence type="predicted"/>
<reference evidence="2 3" key="1">
    <citation type="journal article" date="2011" name="Cell">
        <title>The monarch butterfly genome yields insights into long-distance migration.</title>
        <authorList>
            <person name="Zhan S."/>
            <person name="Merlin C."/>
            <person name="Boore J.L."/>
            <person name="Reppert S.M."/>
        </authorList>
    </citation>
    <scope>NUCLEOTIDE SEQUENCE [LARGE SCALE GENOMIC DNA]</scope>
    <source>
        <strain evidence="2">F-2</strain>
    </source>
</reference>
<dbReference type="AlphaFoldDB" id="A0A212F843"/>
<dbReference type="KEGG" id="dpl:KGM_212952"/>
<feature type="compositionally biased region" description="Basic residues" evidence="1">
    <location>
        <begin position="10"/>
        <end position="19"/>
    </location>
</feature>